<protein>
    <submittedName>
        <fullName evidence="1">Uncharacterized protein</fullName>
    </submittedName>
</protein>
<name>A0A6A5GFP8_CAERE</name>
<dbReference type="CTD" id="9805021"/>
<dbReference type="RefSeq" id="XP_053582578.1">
    <property type="nucleotide sequence ID" value="XM_053733665.1"/>
</dbReference>
<dbReference type="KEGG" id="crq:GCK72_020586"/>
<dbReference type="Proteomes" id="UP000483820">
    <property type="component" value="Chromosome V"/>
</dbReference>
<reference evidence="1 2" key="1">
    <citation type="submission" date="2019-12" db="EMBL/GenBank/DDBJ databases">
        <title>Chromosome-level assembly of the Caenorhabditis remanei genome.</title>
        <authorList>
            <person name="Teterina A.A."/>
            <person name="Willis J.H."/>
            <person name="Phillips P.C."/>
        </authorList>
    </citation>
    <scope>NUCLEOTIDE SEQUENCE [LARGE SCALE GENOMIC DNA]</scope>
    <source>
        <strain evidence="1 2">PX506</strain>
        <tissue evidence="1">Whole organism</tissue>
    </source>
</reference>
<dbReference type="AlphaFoldDB" id="A0A6A5GFP8"/>
<gene>
    <name evidence="1" type="ORF">GCK72_020586</name>
</gene>
<dbReference type="GeneID" id="9805021"/>
<organism evidence="1 2">
    <name type="scientific">Caenorhabditis remanei</name>
    <name type="common">Caenorhabditis vulgaris</name>
    <dbReference type="NCBI Taxonomy" id="31234"/>
    <lineage>
        <taxon>Eukaryota</taxon>
        <taxon>Metazoa</taxon>
        <taxon>Ecdysozoa</taxon>
        <taxon>Nematoda</taxon>
        <taxon>Chromadorea</taxon>
        <taxon>Rhabditida</taxon>
        <taxon>Rhabditina</taxon>
        <taxon>Rhabditomorpha</taxon>
        <taxon>Rhabditoidea</taxon>
        <taxon>Rhabditidae</taxon>
        <taxon>Peloderinae</taxon>
        <taxon>Caenorhabditis</taxon>
    </lineage>
</organism>
<accession>A0A6A5GFP8</accession>
<comment type="caution">
    <text evidence="1">The sequence shown here is derived from an EMBL/GenBank/DDBJ whole genome shotgun (WGS) entry which is preliminary data.</text>
</comment>
<dbReference type="EMBL" id="WUAV01000005">
    <property type="protein sequence ID" value="KAF1754028.1"/>
    <property type="molecule type" value="Genomic_DNA"/>
</dbReference>
<proteinExistence type="predicted"/>
<sequence length="191" mass="22890">MCLLCPFDFRNCSRNQVNVSEFYHRSWKFIVYRHSACGHFWIQKDYSMRMHIPCPHCYQTSTEPLAAFISLQEAQEYNFFMICHQQHEMIQLKAAQNMNEKIKFIEMTKPKDEVYYMGTKVTRPFMDGSFYEKWLSWEGINWPAPESGGTNQWINSLQSLNFGPKIDNERSYKWDVPTTDMFRNISVWCEK</sequence>
<evidence type="ECO:0000313" key="2">
    <source>
        <dbReference type="Proteomes" id="UP000483820"/>
    </source>
</evidence>
<evidence type="ECO:0000313" key="1">
    <source>
        <dbReference type="EMBL" id="KAF1754028.1"/>
    </source>
</evidence>